<sequence>MLWIATHFGKDAKAIVQIRDEDFKETEPSRWVFVAKSVFSHKIVGIVRCGDEKQLRSKDDACSYAPRQGSYIPRDTYTKETYCSL</sequence>
<reference evidence="2" key="1">
    <citation type="submission" date="2017-02" db="EMBL/GenBank/DDBJ databases">
        <authorList>
            <person name="Tafer H."/>
            <person name="Lopandic K."/>
        </authorList>
    </citation>
    <scope>NUCLEOTIDE SEQUENCE [LARGE SCALE GENOMIC DNA]</scope>
    <source>
        <strain evidence="2">CBS 366.77</strain>
    </source>
</reference>
<evidence type="ECO:0000313" key="2">
    <source>
        <dbReference type="Proteomes" id="UP000266188"/>
    </source>
</evidence>
<accession>A0A3A2ZKU5</accession>
<name>A0A3A2ZKU5_9EURO</name>
<dbReference type="OrthoDB" id="10511467at2759"/>
<gene>
    <name evidence="1" type="ORF">PHISCL_03849</name>
</gene>
<organism evidence="1 2">
    <name type="scientific">Aspergillus sclerotialis</name>
    <dbReference type="NCBI Taxonomy" id="2070753"/>
    <lineage>
        <taxon>Eukaryota</taxon>
        <taxon>Fungi</taxon>
        <taxon>Dikarya</taxon>
        <taxon>Ascomycota</taxon>
        <taxon>Pezizomycotina</taxon>
        <taxon>Eurotiomycetes</taxon>
        <taxon>Eurotiomycetidae</taxon>
        <taxon>Eurotiales</taxon>
        <taxon>Aspergillaceae</taxon>
        <taxon>Aspergillus</taxon>
        <taxon>Aspergillus subgen. Polypaecilum</taxon>
    </lineage>
</organism>
<protein>
    <submittedName>
        <fullName evidence="1">Uncharacterized protein</fullName>
    </submittedName>
</protein>
<dbReference type="AlphaFoldDB" id="A0A3A2ZKU5"/>
<proteinExistence type="predicted"/>
<comment type="caution">
    <text evidence="1">The sequence shown here is derived from an EMBL/GenBank/DDBJ whole genome shotgun (WGS) entry which is preliminary data.</text>
</comment>
<evidence type="ECO:0000313" key="1">
    <source>
        <dbReference type="EMBL" id="RJE23818.1"/>
    </source>
</evidence>
<dbReference type="Proteomes" id="UP000266188">
    <property type="component" value="Unassembled WGS sequence"/>
</dbReference>
<keyword evidence="2" id="KW-1185">Reference proteome</keyword>
<dbReference type="EMBL" id="MVGC01000104">
    <property type="protein sequence ID" value="RJE23818.1"/>
    <property type="molecule type" value="Genomic_DNA"/>
</dbReference>